<evidence type="ECO:0008006" key="4">
    <source>
        <dbReference type="Google" id="ProtNLM"/>
    </source>
</evidence>
<feature type="signal peptide" evidence="1">
    <location>
        <begin position="1"/>
        <end position="35"/>
    </location>
</feature>
<dbReference type="AlphaFoldDB" id="A0A7W3N425"/>
<evidence type="ECO:0000256" key="1">
    <source>
        <dbReference type="SAM" id="SignalP"/>
    </source>
</evidence>
<gene>
    <name evidence="2" type="ORF">HNR21_006026</name>
</gene>
<sequence length="142" mass="15728">MLGKLRTTAVRAATGGAFIGAMAGAAILAAPAASAADIGDGQLACNTGEICFFYYSTSIAENSNPTRHFWYSDYYHEDDTFNNRGLSGVRFHDNSRSYRNRDTACSVRMYNEGVGYVTMPRDGVYRNFPSGWQDVNNWHVRC</sequence>
<feature type="chain" id="PRO_5031427703" description="Peptidase inhibitor family I36" evidence="1">
    <location>
        <begin position="36"/>
        <end position="142"/>
    </location>
</feature>
<evidence type="ECO:0000313" key="3">
    <source>
        <dbReference type="Proteomes" id="UP000539313"/>
    </source>
</evidence>
<proteinExistence type="predicted"/>
<keyword evidence="3" id="KW-1185">Reference proteome</keyword>
<name>A0A7W3N425_9ACTN</name>
<dbReference type="Proteomes" id="UP000539313">
    <property type="component" value="Unassembled WGS sequence"/>
</dbReference>
<dbReference type="RefSeq" id="WP_119729262.1">
    <property type="nucleotide sequence ID" value="NZ_JACJII010000001.1"/>
</dbReference>
<accession>A0A7W3N425</accession>
<evidence type="ECO:0000313" key="2">
    <source>
        <dbReference type="EMBL" id="MBA9007144.1"/>
    </source>
</evidence>
<reference evidence="2 3" key="1">
    <citation type="submission" date="2020-08" db="EMBL/GenBank/DDBJ databases">
        <title>Sequencing the genomes of 1000 actinobacteria strains.</title>
        <authorList>
            <person name="Klenk H.-P."/>
        </authorList>
    </citation>
    <scope>NUCLEOTIDE SEQUENCE [LARGE SCALE GENOMIC DNA]</scope>
    <source>
        <strain evidence="2 3">DSM 45823</strain>
    </source>
</reference>
<keyword evidence="1" id="KW-0732">Signal</keyword>
<comment type="caution">
    <text evidence="2">The sequence shown here is derived from an EMBL/GenBank/DDBJ whole genome shotgun (WGS) entry which is preliminary data.</text>
</comment>
<dbReference type="EMBL" id="JACJII010000001">
    <property type="protein sequence ID" value="MBA9007144.1"/>
    <property type="molecule type" value="Genomic_DNA"/>
</dbReference>
<organism evidence="2 3">
    <name type="scientific">Thermomonospora cellulosilytica</name>
    <dbReference type="NCBI Taxonomy" id="1411118"/>
    <lineage>
        <taxon>Bacteria</taxon>
        <taxon>Bacillati</taxon>
        <taxon>Actinomycetota</taxon>
        <taxon>Actinomycetes</taxon>
        <taxon>Streptosporangiales</taxon>
        <taxon>Thermomonosporaceae</taxon>
        <taxon>Thermomonospora</taxon>
    </lineage>
</organism>
<protein>
    <recommendedName>
        <fullName evidence="4">Peptidase inhibitor family I36</fullName>
    </recommendedName>
</protein>